<name>A0A2P5VNA3_GOSBA</name>
<evidence type="ECO:0000313" key="2">
    <source>
        <dbReference type="EMBL" id="PPR80327.1"/>
    </source>
</evidence>
<dbReference type="SUPFAM" id="SSF63748">
    <property type="entry name" value="Tudor/PWWP/MBT"/>
    <property type="match status" value="1"/>
</dbReference>
<dbReference type="Proteomes" id="UP000239757">
    <property type="component" value="Unassembled WGS sequence"/>
</dbReference>
<sequence>MIEMKLPVGSCDKRSRFVLNFYEFPALEAEPIAPDTASDPCSGRVVQNVVEQKSDVKKLQVRGSTGVCITPGNVVWAKTACQVWWPAQAIVQRKKHIKSCKQLPGSPDPFPQSDRQDKKSGKHASSLSSKTGSNLVRQVGNKKEGKPRIHLNGARFPLKSGEGPRRLKIMRYLGLTAPMGSPF</sequence>
<accession>A0A2P5VNA3</accession>
<dbReference type="AlphaFoldDB" id="A0A2P5VNA3"/>
<proteinExistence type="predicted"/>
<dbReference type="OrthoDB" id="5964980at2759"/>
<protein>
    <recommendedName>
        <fullName evidence="4">PWWP domain-containing protein</fullName>
    </recommendedName>
</protein>
<evidence type="ECO:0000256" key="1">
    <source>
        <dbReference type="SAM" id="MobiDB-lite"/>
    </source>
</evidence>
<gene>
    <name evidence="2" type="ORF">GOBAR_AA40386</name>
</gene>
<feature type="compositionally biased region" description="Polar residues" evidence="1">
    <location>
        <begin position="123"/>
        <end position="136"/>
    </location>
</feature>
<reference evidence="2 3" key="1">
    <citation type="submission" date="2015-01" db="EMBL/GenBank/DDBJ databases">
        <title>Genome of allotetraploid Gossypium barbadense reveals genomic plasticity and fiber elongation in cotton evolution.</title>
        <authorList>
            <person name="Chen X."/>
            <person name="Liu X."/>
            <person name="Zhao B."/>
            <person name="Zheng H."/>
            <person name="Hu Y."/>
            <person name="Lu G."/>
            <person name="Yang C."/>
            <person name="Chen J."/>
            <person name="Shan C."/>
            <person name="Zhang L."/>
            <person name="Zhou Y."/>
            <person name="Wang L."/>
            <person name="Guo W."/>
            <person name="Bai Y."/>
            <person name="Ruan J."/>
            <person name="Shangguan X."/>
            <person name="Mao Y."/>
            <person name="Jiang J."/>
            <person name="Zhu Y."/>
            <person name="Lei J."/>
            <person name="Kang H."/>
            <person name="Chen S."/>
            <person name="He X."/>
            <person name="Wang R."/>
            <person name="Wang Y."/>
            <person name="Chen J."/>
            <person name="Wang L."/>
            <person name="Yu S."/>
            <person name="Wang B."/>
            <person name="Wei J."/>
            <person name="Song S."/>
            <person name="Lu X."/>
            <person name="Gao Z."/>
            <person name="Gu W."/>
            <person name="Deng X."/>
            <person name="Ma D."/>
            <person name="Wang S."/>
            <person name="Liang W."/>
            <person name="Fang L."/>
            <person name="Cai C."/>
            <person name="Zhu X."/>
            <person name="Zhou B."/>
            <person name="Zhang Y."/>
            <person name="Chen Z."/>
            <person name="Xu S."/>
            <person name="Zhu R."/>
            <person name="Wang S."/>
            <person name="Zhang T."/>
            <person name="Zhao G."/>
        </authorList>
    </citation>
    <scope>NUCLEOTIDE SEQUENCE [LARGE SCALE GENOMIC DNA]</scope>
    <source>
        <strain evidence="3">cv. Xinhai21</strain>
        <tissue evidence="2">Leaf</tissue>
    </source>
</reference>
<dbReference type="EMBL" id="KZ671898">
    <property type="protein sequence ID" value="PPR80327.1"/>
    <property type="molecule type" value="Genomic_DNA"/>
</dbReference>
<evidence type="ECO:0000313" key="3">
    <source>
        <dbReference type="Proteomes" id="UP000239757"/>
    </source>
</evidence>
<organism evidence="2 3">
    <name type="scientific">Gossypium barbadense</name>
    <name type="common">Sea Island cotton</name>
    <name type="synonym">Hibiscus barbadensis</name>
    <dbReference type="NCBI Taxonomy" id="3634"/>
    <lineage>
        <taxon>Eukaryota</taxon>
        <taxon>Viridiplantae</taxon>
        <taxon>Streptophyta</taxon>
        <taxon>Embryophyta</taxon>
        <taxon>Tracheophyta</taxon>
        <taxon>Spermatophyta</taxon>
        <taxon>Magnoliopsida</taxon>
        <taxon>eudicotyledons</taxon>
        <taxon>Gunneridae</taxon>
        <taxon>Pentapetalae</taxon>
        <taxon>rosids</taxon>
        <taxon>malvids</taxon>
        <taxon>Malvales</taxon>
        <taxon>Malvaceae</taxon>
        <taxon>Malvoideae</taxon>
        <taxon>Gossypium</taxon>
    </lineage>
</organism>
<feature type="region of interest" description="Disordered" evidence="1">
    <location>
        <begin position="100"/>
        <end position="160"/>
    </location>
</feature>
<evidence type="ECO:0008006" key="4">
    <source>
        <dbReference type="Google" id="ProtNLM"/>
    </source>
</evidence>